<evidence type="ECO:0000313" key="7">
    <source>
        <dbReference type="EMBL" id="SFL32036.1"/>
    </source>
</evidence>
<dbReference type="CDD" id="cd00609">
    <property type="entry name" value="AAT_like"/>
    <property type="match status" value="1"/>
</dbReference>
<dbReference type="NCBIfam" id="TIGR04350">
    <property type="entry name" value="C_S_lyase_PatB"/>
    <property type="match status" value="1"/>
</dbReference>
<proteinExistence type="inferred from homology"/>
<evidence type="ECO:0000256" key="5">
    <source>
        <dbReference type="ARBA" id="ARBA00037974"/>
    </source>
</evidence>
<dbReference type="SUPFAM" id="SSF53383">
    <property type="entry name" value="PLP-dependent transferases"/>
    <property type="match status" value="1"/>
</dbReference>
<dbReference type="Gene3D" id="3.90.1150.10">
    <property type="entry name" value="Aspartate Aminotransferase, domain 1"/>
    <property type="match status" value="1"/>
</dbReference>
<protein>
    <recommendedName>
        <fullName evidence="2">cysteine-S-conjugate beta-lyase</fullName>
        <ecNumber evidence="2">4.4.1.13</ecNumber>
    </recommendedName>
</protein>
<keyword evidence="4 7" id="KW-0456">Lyase</keyword>
<dbReference type="PANTHER" id="PTHR43525">
    <property type="entry name" value="PROTEIN MALY"/>
    <property type="match status" value="1"/>
</dbReference>
<evidence type="ECO:0000256" key="4">
    <source>
        <dbReference type="ARBA" id="ARBA00023239"/>
    </source>
</evidence>
<feature type="domain" description="Aminotransferase class I/classII large" evidence="6">
    <location>
        <begin position="35"/>
        <end position="389"/>
    </location>
</feature>
<comment type="cofactor">
    <cofactor evidence="1">
        <name>pyridoxal 5'-phosphate</name>
        <dbReference type="ChEBI" id="CHEBI:597326"/>
    </cofactor>
</comment>
<evidence type="ECO:0000259" key="6">
    <source>
        <dbReference type="Pfam" id="PF00155"/>
    </source>
</evidence>
<dbReference type="GO" id="GO:0047804">
    <property type="term" value="F:cysteine-S-conjugate beta-lyase activity"/>
    <property type="evidence" value="ECO:0007669"/>
    <property type="project" value="UniProtKB-EC"/>
</dbReference>
<dbReference type="RefSeq" id="WP_090931906.1">
    <property type="nucleotide sequence ID" value="NZ_FOTS01000001.1"/>
</dbReference>
<dbReference type="InterPro" id="IPR015424">
    <property type="entry name" value="PyrdxlP-dep_Trfase"/>
</dbReference>
<dbReference type="InterPro" id="IPR004839">
    <property type="entry name" value="Aminotransferase_I/II_large"/>
</dbReference>
<dbReference type="EC" id="4.4.1.13" evidence="2"/>
<keyword evidence="8" id="KW-1185">Reference proteome</keyword>
<dbReference type="AlphaFoldDB" id="A0A1I4GSE6"/>
<reference evidence="8" key="1">
    <citation type="submission" date="2016-10" db="EMBL/GenBank/DDBJ databases">
        <authorList>
            <person name="Varghese N."/>
            <person name="Submissions S."/>
        </authorList>
    </citation>
    <scope>NUCLEOTIDE SEQUENCE [LARGE SCALE GENOMIC DNA]</scope>
    <source>
        <strain evidence="8">DSM 13327</strain>
    </source>
</reference>
<dbReference type="OrthoDB" id="9802328at2"/>
<evidence type="ECO:0000256" key="2">
    <source>
        <dbReference type="ARBA" id="ARBA00012224"/>
    </source>
</evidence>
<name>A0A1I4GSE6_9FIRM</name>
<comment type="similarity">
    <text evidence="5">Belongs to the class-II pyridoxal-phosphate-dependent aminotransferase family. MalY/PatB cystathionine beta-lyase subfamily.</text>
</comment>
<keyword evidence="3" id="KW-0663">Pyridoxal phosphate</keyword>
<dbReference type="InterPro" id="IPR027619">
    <property type="entry name" value="C-S_lyase_PatB-like"/>
</dbReference>
<gene>
    <name evidence="7" type="ORF">SAMN04490355_1001115</name>
</gene>
<dbReference type="GO" id="GO:0030170">
    <property type="term" value="F:pyridoxal phosphate binding"/>
    <property type="evidence" value="ECO:0007669"/>
    <property type="project" value="InterPro"/>
</dbReference>
<organism evidence="7 8">
    <name type="scientific">Pelosinus propionicus DSM 13327</name>
    <dbReference type="NCBI Taxonomy" id="1123291"/>
    <lineage>
        <taxon>Bacteria</taxon>
        <taxon>Bacillati</taxon>
        <taxon>Bacillota</taxon>
        <taxon>Negativicutes</taxon>
        <taxon>Selenomonadales</taxon>
        <taxon>Sporomusaceae</taxon>
        <taxon>Pelosinus</taxon>
    </lineage>
</organism>
<dbReference type="Pfam" id="PF00155">
    <property type="entry name" value="Aminotran_1_2"/>
    <property type="match status" value="1"/>
</dbReference>
<evidence type="ECO:0000313" key="8">
    <source>
        <dbReference type="Proteomes" id="UP000199520"/>
    </source>
</evidence>
<dbReference type="InterPro" id="IPR015421">
    <property type="entry name" value="PyrdxlP-dep_Trfase_major"/>
</dbReference>
<sequence length="399" mass="45397">MTNRSIQFDFDKIIPRQGTGSRKWDALENVFGSNDVLPLWIADMDFSSPKAVSTAIIDRASHPIYAYNTQEKSLYQSLIEWAKKRHGWEIEEEWILLAPGVVPSISLSIFALSEPGDGIIIQPPVYPPFFASIKDNERKVVENPLLLKNGHYEIDFEDLEKKLADPNNKLLLLCSPHNPVGRVWKREELEKVYELCQKYGVDVLADEIHNDLVFQGHKHTVFASLGTPVCKQSITFMAASKTFNVAGLNFSFIIVPCKRRRGLIQNWITKLHISRNNIFGGIGTEAAYRDGEDWLDALLIYLEKNADTLVDFIQTRLPEVKVSKPEGTYLVWLDFRAYFTNDKELQKFLIHTAKVGLNAGRNFGTQGEGFARINIATQRSVLLEALTRIEKALLNYKKI</sequence>
<dbReference type="STRING" id="1123291.SAMN04490355_1001115"/>
<accession>A0A1I4GSE6</accession>
<dbReference type="Gene3D" id="3.40.640.10">
    <property type="entry name" value="Type I PLP-dependent aspartate aminotransferase-like (Major domain)"/>
    <property type="match status" value="1"/>
</dbReference>
<dbReference type="EMBL" id="FOTS01000001">
    <property type="protein sequence ID" value="SFL32036.1"/>
    <property type="molecule type" value="Genomic_DNA"/>
</dbReference>
<dbReference type="PANTHER" id="PTHR43525:SF1">
    <property type="entry name" value="PROTEIN MALY"/>
    <property type="match status" value="1"/>
</dbReference>
<dbReference type="InterPro" id="IPR051798">
    <property type="entry name" value="Class-II_PLP-Dep_Aminotrans"/>
</dbReference>
<dbReference type="Proteomes" id="UP000199520">
    <property type="component" value="Unassembled WGS sequence"/>
</dbReference>
<evidence type="ECO:0000256" key="1">
    <source>
        <dbReference type="ARBA" id="ARBA00001933"/>
    </source>
</evidence>
<dbReference type="InterPro" id="IPR015422">
    <property type="entry name" value="PyrdxlP-dep_Trfase_small"/>
</dbReference>
<evidence type="ECO:0000256" key="3">
    <source>
        <dbReference type="ARBA" id="ARBA00022898"/>
    </source>
</evidence>